<dbReference type="SUPFAM" id="SSF52540">
    <property type="entry name" value="P-loop containing nucleoside triphosphate hydrolases"/>
    <property type="match status" value="1"/>
</dbReference>
<dbReference type="GO" id="GO:0003924">
    <property type="term" value="F:GTPase activity"/>
    <property type="evidence" value="ECO:0007669"/>
    <property type="project" value="InterPro"/>
</dbReference>
<dbReference type="SMART" id="SM00174">
    <property type="entry name" value="RHO"/>
    <property type="match status" value="1"/>
</dbReference>
<evidence type="ECO:0000313" key="3">
    <source>
        <dbReference type="Proteomes" id="UP000182334"/>
    </source>
</evidence>
<dbReference type="STRING" id="45354.A0A1L0DGF4"/>
<dbReference type="GO" id="GO:0005525">
    <property type="term" value="F:GTP binding"/>
    <property type="evidence" value="ECO:0007669"/>
    <property type="project" value="InterPro"/>
</dbReference>
<evidence type="ECO:0000313" key="2">
    <source>
        <dbReference type="EMBL" id="SGZ55596.1"/>
    </source>
</evidence>
<protein>
    <submittedName>
        <fullName evidence="2">CIC11C00000004472</fullName>
    </submittedName>
</protein>
<dbReference type="OrthoDB" id="63533at2759"/>
<dbReference type="PRINTS" id="PR00449">
    <property type="entry name" value="RASTRNSFRMNG"/>
</dbReference>
<evidence type="ECO:0000256" key="1">
    <source>
        <dbReference type="ARBA" id="ARBA00022741"/>
    </source>
</evidence>
<dbReference type="SMART" id="SM00173">
    <property type="entry name" value="RAS"/>
    <property type="match status" value="1"/>
</dbReference>
<gene>
    <name evidence="2" type="ORF">SAMEA4029010_CIC11G00000004472</name>
</gene>
<dbReference type="Pfam" id="PF00071">
    <property type="entry name" value="Ras"/>
    <property type="match status" value="1"/>
</dbReference>
<dbReference type="PANTHER" id="PTHR47978">
    <property type="match status" value="1"/>
</dbReference>
<dbReference type="InterPro" id="IPR001806">
    <property type="entry name" value="Small_GTPase"/>
</dbReference>
<dbReference type="PROSITE" id="PS51419">
    <property type="entry name" value="RAB"/>
    <property type="match status" value="1"/>
</dbReference>
<keyword evidence="1" id="KW-0547">Nucleotide-binding</keyword>
<proteinExistence type="predicted"/>
<dbReference type="FunFam" id="3.40.50.300:FF:000808">
    <property type="entry name" value="Small GTP-binding protein, putative"/>
    <property type="match status" value="1"/>
</dbReference>
<dbReference type="AlphaFoldDB" id="A0A1L0DGF4"/>
<keyword evidence="3" id="KW-1185">Reference proteome</keyword>
<sequence>MTPPYKIVLLGDSSVGKTSLVHRFTTDSFDPHLANTIGAAFISKEHTASNRSIKFEIWDTAGQERYKSLTPMYYRNSKVALVCFDMSLPDESFERARYWIEQLAILGPPDIKIKVVGNKEDLGADANLLMIQEFCGDRNLSLVTTSAKTGKGIVALFDQITDEIEQEFFDKYQEEQAANTNDDRILLNMRMKQTGCC</sequence>
<accession>A0A1L0DGF4</accession>
<dbReference type="SMART" id="SM00176">
    <property type="entry name" value="RAN"/>
    <property type="match status" value="1"/>
</dbReference>
<dbReference type="Proteomes" id="UP000182334">
    <property type="component" value="Chromosome V"/>
</dbReference>
<dbReference type="SMART" id="SM00175">
    <property type="entry name" value="RAB"/>
    <property type="match status" value="1"/>
</dbReference>
<dbReference type="InterPro" id="IPR005225">
    <property type="entry name" value="Small_GTP-bd"/>
</dbReference>
<dbReference type="NCBIfam" id="TIGR00231">
    <property type="entry name" value="small_GTP"/>
    <property type="match status" value="1"/>
</dbReference>
<dbReference type="EMBL" id="LT635760">
    <property type="protein sequence ID" value="SGZ55596.1"/>
    <property type="molecule type" value="Genomic_DNA"/>
</dbReference>
<organism evidence="2 3">
    <name type="scientific">Sungouiella intermedia</name>
    <dbReference type="NCBI Taxonomy" id="45354"/>
    <lineage>
        <taxon>Eukaryota</taxon>
        <taxon>Fungi</taxon>
        <taxon>Dikarya</taxon>
        <taxon>Ascomycota</taxon>
        <taxon>Saccharomycotina</taxon>
        <taxon>Pichiomycetes</taxon>
        <taxon>Metschnikowiaceae</taxon>
        <taxon>Sungouiella</taxon>
    </lineage>
</organism>
<reference evidence="2 3" key="1">
    <citation type="submission" date="2016-10" db="EMBL/GenBank/DDBJ databases">
        <authorList>
            <person name="de Groot N.N."/>
        </authorList>
    </citation>
    <scope>NUCLEOTIDE SEQUENCE [LARGE SCALE GENOMIC DNA]</scope>
    <source>
        <strain evidence="2 3">CBS 141442</strain>
    </source>
</reference>
<dbReference type="Gene3D" id="3.40.50.300">
    <property type="entry name" value="P-loop containing nucleotide triphosphate hydrolases"/>
    <property type="match status" value="1"/>
</dbReference>
<name>A0A1L0DGF4_9ASCO</name>
<dbReference type="InterPro" id="IPR027417">
    <property type="entry name" value="P-loop_NTPase"/>
</dbReference>